<organism evidence="2">
    <name type="scientific">Oryza nivara</name>
    <name type="common">Indian wild rice</name>
    <name type="synonym">Oryza sativa f. spontanea</name>
    <dbReference type="NCBI Taxonomy" id="4536"/>
    <lineage>
        <taxon>Eukaryota</taxon>
        <taxon>Viridiplantae</taxon>
        <taxon>Streptophyta</taxon>
        <taxon>Embryophyta</taxon>
        <taxon>Tracheophyta</taxon>
        <taxon>Spermatophyta</taxon>
        <taxon>Magnoliopsida</taxon>
        <taxon>Liliopsida</taxon>
        <taxon>Poales</taxon>
        <taxon>Poaceae</taxon>
        <taxon>BOP clade</taxon>
        <taxon>Oryzoideae</taxon>
        <taxon>Oryzeae</taxon>
        <taxon>Oryzinae</taxon>
        <taxon>Oryza</taxon>
    </lineage>
</organism>
<keyword evidence="3" id="KW-1185">Reference proteome</keyword>
<reference evidence="2" key="2">
    <citation type="submission" date="2018-04" db="EMBL/GenBank/DDBJ databases">
        <title>OnivRS2 (Oryza nivara Reference Sequence Version 2).</title>
        <authorList>
            <person name="Zhang J."/>
            <person name="Kudrna D."/>
            <person name="Lee S."/>
            <person name="Talag J."/>
            <person name="Rajasekar S."/>
            <person name="Welchert J."/>
            <person name="Hsing Y.-I."/>
            <person name="Wing R.A."/>
        </authorList>
    </citation>
    <scope>NUCLEOTIDE SEQUENCE [LARGE SCALE GENOMIC DNA]</scope>
    <source>
        <strain evidence="2">SL10</strain>
    </source>
</reference>
<dbReference type="EnsemblPlants" id="ONIVA06G21720.1">
    <property type="protein sequence ID" value="ONIVA06G21720.1"/>
    <property type="gene ID" value="ONIVA06G21720"/>
</dbReference>
<protein>
    <submittedName>
        <fullName evidence="2">Uncharacterized protein</fullName>
    </submittedName>
</protein>
<dbReference type="Proteomes" id="UP000006591">
    <property type="component" value="Chromosome 6"/>
</dbReference>
<feature type="region of interest" description="Disordered" evidence="1">
    <location>
        <begin position="1"/>
        <end position="161"/>
    </location>
</feature>
<evidence type="ECO:0000313" key="3">
    <source>
        <dbReference type="Proteomes" id="UP000006591"/>
    </source>
</evidence>
<feature type="compositionally biased region" description="Low complexity" evidence="1">
    <location>
        <begin position="99"/>
        <end position="116"/>
    </location>
</feature>
<feature type="compositionally biased region" description="Low complexity" evidence="1">
    <location>
        <begin position="38"/>
        <end position="62"/>
    </location>
</feature>
<accession>A0A0E0HSC8</accession>
<feature type="compositionally biased region" description="Basic and acidic residues" evidence="1">
    <location>
        <begin position="77"/>
        <end position="94"/>
    </location>
</feature>
<dbReference type="AlphaFoldDB" id="A0A0E0HSC8"/>
<dbReference type="Gramene" id="ONIVA06G21720.1">
    <property type="protein sequence ID" value="ONIVA06G21720.1"/>
    <property type="gene ID" value="ONIVA06G21720"/>
</dbReference>
<dbReference type="HOGENOM" id="CLU_1520224_0_0_1"/>
<proteinExistence type="predicted"/>
<sequence length="177" mass="19403">MRSVKSRTGPPPFHLGPNRDSTSSPLARVSLHKHAHDASPLSLSLSPASASLPRAAAASTESSSRRRASQQPSHVGIEGRRGGDPPHPQVHDEPPPLPQAVRARGAPPGPRQRLQGGSEGEAGEAVRGEGLQLHLRVQVPHPLRRRQVHRIRPHLRQPRRRQEVRAQVQAHQEWSCH</sequence>
<evidence type="ECO:0000313" key="2">
    <source>
        <dbReference type="EnsemblPlants" id="ONIVA06G21720.1"/>
    </source>
</evidence>
<evidence type="ECO:0000256" key="1">
    <source>
        <dbReference type="SAM" id="MobiDB-lite"/>
    </source>
</evidence>
<feature type="compositionally biased region" description="Basic residues" evidence="1">
    <location>
        <begin position="142"/>
        <end position="159"/>
    </location>
</feature>
<name>A0A0E0HSC8_ORYNI</name>
<reference evidence="2" key="1">
    <citation type="submission" date="2015-04" db="UniProtKB">
        <authorList>
            <consortium name="EnsemblPlants"/>
        </authorList>
    </citation>
    <scope>IDENTIFICATION</scope>
    <source>
        <strain evidence="2">SL10</strain>
    </source>
</reference>